<dbReference type="AlphaFoldDB" id="A0A2K1KUK1"/>
<dbReference type="Gramene" id="Pp3c3_15220V3.2">
    <property type="protein sequence ID" value="Pp3c3_15220V3.2"/>
    <property type="gene ID" value="Pp3c3_15220"/>
</dbReference>
<dbReference type="FunCoup" id="A0A2K1KUK1">
    <property type="interactions" value="1439"/>
</dbReference>
<keyword evidence="3" id="KW-0808">Transferase</keyword>
<dbReference type="GO" id="GO:0004672">
    <property type="term" value="F:protein kinase activity"/>
    <property type="evidence" value="ECO:0000318"/>
    <property type="project" value="GO_Central"/>
</dbReference>
<evidence type="ECO:0000256" key="13">
    <source>
        <dbReference type="SAM" id="Phobius"/>
    </source>
</evidence>
<dbReference type="InterPro" id="IPR051824">
    <property type="entry name" value="LRR_Rcpt-Like_S/T_Kinase"/>
</dbReference>
<keyword evidence="5 14" id="KW-0732">Signal</keyword>
<dbReference type="GO" id="GO:0016020">
    <property type="term" value="C:membrane"/>
    <property type="evidence" value="ECO:0007669"/>
    <property type="project" value="UniProtKB-SubCell"/>
</dbReference>
<evidence type="ECO:0000256" key="12">
    <source>
        <dbReference type="ARBA" id="ARBA00023180"/>
    </source>
</evidence>
<evidence type="ECO:0000259" key="15">
    <source>
        <dbReference type="PROSITE" id="PS50011"/>
    </source>
</evidence>
<organism evidence="16">
    <name type="scientific">Physcomitrium patens</name>
    <name type="common">Spreading-leaved earth moss</name>
    <name type="synonym">Physcomitrella patens</name>
    <dbReference type="NCBI Taxonomy" id="3218"/>
    <lineage>
        <taxon>Eukaryota</taxon>
        <taxon>Viridiplantae</taxon>
        <taxon>Streptophyta</taxon>
        <taxon>Embryophyta</taxon>
        <taxon>Bryophyta</taxon>
        <taxon>Bryophytina</taxon>
        <taxon>Bryopsida</taxon>
        <taxon>Funariidae</taxon>
        <taxon>Funariales</taxon>
        <taxon>Funariaceae</taxon>
        <taxon>Physcomitrium</taxon>
    </lineage>
</organism>
<evidence type="ECO:0000313" key="17">
    <source>
        <dbReference type="EnsemblPlants" id="Pp3c3_15220V3.1"/>
    </source>
</evidence>
<dbReference type="KEGG" id="ppp:112280591"/>
<evidence type="ECO:0000256" key="10">
    <source>
        <dbReference type="ARBA" id="ARBA00023136"/>
    </source>
</evidence>
<dbReference type="GO" id="GO:0045088">
    <property type="term" value="P:regulation of innate immune response"/>
    <property type="evidence" value="ECO:0000318"/>
    <property type="project" value="GO_Central"/>
</dbReference>
<keyword evidence="12" id="KW-0325">Glycoprotein</keyword>
<dbReference type="Gene3D" id="1.10.510.10">
    <property type="entry name" value="Transferase(Phosphotransferase) domain 1"/>
    <property type="match status" value="1"/>
</dbReference>
<dbReference type="FunFam" id="3.80.10.10:FF:000095">
    <property type="entry name" value="LRR receptor-like serine/threonine-protein kinase GSO1"/>
    <property type="match status" value="2"/>
</dbReference>
<dbReference type="Pfam" id="PF07714">
    <property type="entry name" value="PK_Tyr_Ser-Thr"/>
    <property type="match status" value="1"/>
</dbReference>
<dbReference type="PANTHER" id="PTHR48006:SF20">
    <property type="entry name" value="OS08G0276400 PROTEIN"/>
    <property type="match status" value="1"/>
</dbReference>
<evidence type="ECO:0000256" key="8">
    <source>
        <dbReference type="ARBA" id="ARBA00022840"/>
    </source>
</evidence>
<evidence type="ECO:0000256" key="4">
    <source>
        <dbReference type="ARBA" id="ARBA00022692"/>
    </source>
</evidence>
<dbReference type="Gene3D" id="3.80.10.10">
    <property type="entry name" value="Ribonuclease Inhibitor"/>
    <property type="match status" value="2"/>
</dbReference>
<dbReference type="EnsemblPlants" id="Pp3c3_15220V3.3">
    <property type="protein sequence ID" value="Pp3c3_15220V3.3"/>
    <property type="gene ID" value="Pp3c3_15220"/>
</dbReference>
<dbReference type="EnsemblPlants" id="Pp3c3_15220V3.2">
    <property type="protein sequence ID" value="Pp3c3_15220V3.2"/>
    <property type="gene ID" value="Pp3c3_15220"/>
</dbReference>
<dbReference type="InterPro" id="IPR008266">
    <property type="entry name" value="Tyr_kinase_AS"/>
</dbReference>
<comment type="subcellular location">
    <subcellularLocation>
        <location evidence="1">Membrane</location>
        <topology evidence="1">Single-pass type I membrane protein</topology>
    </subcellularLocation>
</comment>
<dbReference type="Gramene" id="Pp3c3_15220V3.1">
    <property type="protein sequence ID" value="Pp3c3_15220V3.1"/>
    <property type="gene ID" value="Pp3c3_15220"/>
</dbReference>
<dbReference type="EMBL" id="ABEU02000003">
    <property type="protein sequence ID" value="PNR57463.1"/>
    <property type="molecule type" value="Genomic_DNA"/>
</dbReference>
<keyword evidence="11" id="KW-0675">Receptor</keyword>
<dbReference type="GeneID" id="112280591"/>
<reference evidence="16 18" key="1">
    <citation type="journal article" date="2008" name="Science">
        <title>The Physcomitrella genome reveals evolutionary insights into the conquest of land by plants.</title>
        <authorList>
            <person name="Rensing S."/>
            <person name="Lang D."/>
            <person name="Zimmer A."/>
            <person name="Terry A."/>
            <person name="Salamov A."/>
            <person name="Shapiro H."/>
            <person name="Nishiyama T."/>
            <person name="Perroud P.-F."/>
            <person name="Lindquist E."/>
            <person name="Kamisugi Y."/>
            <person name="Tanahashi T."/>
            <person name="Sakakibara K."/>
            <person name="Fujita T."/>
            <person name="Oishi K."/>
            <person name="Shin-I T."/>
            <person name="Kuroki Y."/>
            <person name="Toyoda A."/>
            <person name="Suzuki Y."/>
            <person name="Hashimoto A."/>
            <person name="Yamaguchi K."/>
            <person name="Sugano A."/>
            <person name="Kohara Y."/>
            <person name="Fujiyama A."/>
            <person name="Anterola A."/>
            <person name="Aoki S."/>
            <person name="Ashton N."/>
            <person name="Barbazuk W.B."/>
            <person name="Barker E."/>
            <person name="Bennetzen J."/>
            <person name="Bezanilla M."/>
            <person name="Blankenship R."/>
            <person name="Cho S.H."/>
            <person name="Dutcher S."/>
            <person name="Estelle M."/>
            <person name="Fawcett J.A."/>
            <person name="Gundlach H."/>
            <person name="Hanada K."/>
            <person name="Heyl A."/>
            <person name="Hicks K.A."/>
            <person name="Hugh J."/>
            <person name="Lohr M."/>
            <person name="Mayer K."/>
            <person name="Melkozernov A."/>
            <person name="Murata T."/>
            <person name="Nelson D."/>
            <person name="Pils B."/>
            <person name="Prigge M."/>
            <person name="Reiss B."/>
            <person name="Renner T."/>
            <person name="Rombauts S."/>
            <person name="Rushton P."/>
            <person name="Sanderfoot A."/>
            <person name="Schween G."/>
            <person name="Shiu S.-H."/>
            <person name="Stueber K."/>
            <person name="Theodoulou F.L."/>
            <person name="Tu H."/>
            <person name="Van de Peer Y."/>
            <person name="Verrier P.J."/>
            <person name="Waters E."/>
            <person name="Wood A."/>
            <person name="Yang L."/>
            <person name="Cove D."/>
            <person name="Cuming A."/>
            <person name="Hasebe M."/>
            <person name="Lucas S."/>
            <person name="Mishler D.B."/>
            <person name="Reski R."/>
            <person name="Grigoriev I."/>
            <person name="Quatrano R.S."/>
            <person name="Boore J.L."/>
        </authorList>
    </citation>
    <scope>NUCLEOTIDE SEQUENCE [LARGE SCALE GENOMIC DNA]</scope>
    <source>
        <strain evidence="17 18">cv. Gransden 2004</strain>
    </source>
</reference>
<evidence type="ECO:0000256" key="2">
    <source>
        <dbReference type="ARBA" id="ARBA00022614"/>
    </source>
</evidence>
<dbReference type="Proteomes" id="UP000006727">
    <property type="component" value="Chromosome 3"/>
</dbReference>
<reference evidence="16 18" key="2">
    <citation type="journal article" date="2018" name="Plant J.">
        <title>The Physcomitrella patens chromosome-scale assembly reveals moss genome structure and evolution.</title>
        <authorList>
            <person name="Lang D."/>
            <person name="Ullrich K.K."/>
            <person name="Murat F."/>
            <person name="Fuchs J."/>
            <person name="Jenkins J."/>
            <person name="Haas F.B."/>
            <person name="Piednoel M."/>
            <person name="Gundlach H."/>
            <person name="Van Bel M."/>
            <person name="Meyberg R."/>
            <person name="Vives C."/>
            <person name="Morata J."/>
            <person name="Symeonidi A."/>
            <person name="Hiss M."/>
            <person name="Muchero W."/>
            <person name="Kamisugi Y."/>
            <person name="Saleh O."/>
            <person name="Blanc G."/>
            <person name="Decker E.L."/>
            <person name="van Gessel N."/>
            <person name="Grimwood J."/>
            <person name="Hayes R.D."/>
            <person name="Graham S.W."/>
            <person name="Gunter L.E."/>
            <person name="McDaniel S.F."/>
            <person name="Hoernstein S.N.W."/>
            <person name="Larsson A."/>
            <person name="Li F.W."/>
            <person name="Perroud P.F."/>
            <person name="Phillips J."/>
            <person name="Ranjan P."/>
            <person name="Rokshar D.S."/>
            <person name="Rothfels C.J."/>
            <person name="Schneider L."/>
            <person name="Shu S."/>
            <person name="Stevenson D.W."/>
            <person name="Thummler F."/>
            <person name="Tillich M."/>
            <person name="Villarreal Aguilar J.C."/>
            <person name="Widiez T."/>
            <person name="Wong G.K."/>
            <person name="Wymore A."/>
            <person name="Zhang Y."/>
            <person name="Zimmer A.D."/>
            <person name="Quatrano R.S."/>
            <person name="Mayer K.F.X."/>
            <person name="Goodstein D."/>
            <person name="Casacuberta J.M."/>
            <person name="Vandepoele K."/>
            <person name="Reski R."/>
            <person name="Cuming A.C."/>
            <person name="Tuskan G.A."/>
            <person name="Maumus F."/>
            <person name="Salse J."/>
            <person name="Schmutz J."/>
            <person name="Rensing S.A."/>
        </authorList>
    </citation>
    <scope>NUCLEOTIDE SEQUENCE [LARGE SCALE GENOMIC DNA]</scope>
    <source>
        <strain evidence="17 18">cv. Gransden 2004</strain>
    </source>
</reference>
<evidence type="ECO:0000313" key="16">
    <source>
        <dbReference type="EMBL" id="PNR57463.1"/>
    </source>
</evidence>
<dbReference type="SUPFAM" id="SSF52058">
    <property type="entry name" value="L domain-like"/>
    <property type="match status" value="2"/>
</dbReference>
<dbReference type="Gene3D" id="3.30.200.20">
    <property type="entry name" value="Phosphorylase Kinase, domain 1"/>
    <property type="match status" value="1"/>
</dbReference>
<keyword evidence="7" id="KW-0547">Nucleotide-binding</keyword>
<feature type="domain" description="Protein kinase" evidence="15">
    <location>
        <begin position="680"/>
        <end position="980"/>
    </location>
</feature>
<keyword evidence="9 13" id="KW-1133">Transmembrane helix</keyword>
<keyword evidence="10 13" id="KW-0472">Membrane</keyword>
<dbReference type="FunFam" id="1.10.510.10:FF:000388">
    <property type="entry name" value="Leucine-rich repeat receptor-like tyrosine-protein kinase PXC3"/>
    <property type="match status" value="1"/>
</dbReference>
<dbReference type="STRING" id="3218.A0A2K1KUK1"/>
<dbReference type="FunFam" id="3.30.200.20:FF:000466">
    <property type="entry name" value="Putative LRR receptor-like serine/threonine-protein kinase"/>
    <property type="match status" value="1"/>
</dbReference>
<dbReference type="InterPro" id="IPR001611">
    <property type="entry name" value="Leu-rich_rpt"/>
</dbReference>
<dbReference type="GO" id="GO:0005524">
    <property type="term" value="F:ATP binding"/>
    <property type="evidence" value="ECO:0007669"/>
    <property type="project" value="UniProtKB-KW"/>
</dbReference>
<evidence type="ECO:0000256" key="9">
    <source>
        <dbReference type="ARBA" id="ARBA00022989"/>
    </source>
</evidence>
<evidence type="ECO:0000256" key="5">
    <source>
        <dbReference type="ARBA" id="ARBA00022729"/>
    </source>
</evidence>
<dbReference type="InterPro" id="IPR011009">
    <property type="entry name" value="Kinase-like_dom_sf"/>
</dbReference>
<dbReference type="InterPro" id="IPR003591">
    <property type="entry name" value="Leu-rich_rpt_typical-subtyp"/>
</dbReference>
<name>A0A2K1KUK1_PHYPA</name>
<dbReference type="PROSITE" id="PS50011">
    <property type="entry name" value="PROTEIN_KINASE_DOM"/>
    <property type="match status" value="1"/>
</dbReference>
<reference evidence="17" key="3">
    <citation type="submission" date="2020-12" db="UniProtKB">
        <authorList>
            <consortium name="EnsemblPlants"/>
        </authorList>
    </citation>
    <scope>IDENTIFICATION</scope>
</reference>
<feature type="chain" id="PRO_5043158383" description="Protein kinase domain-containing protein" evidence="14">
    <location>
        <begin position="27"/>
        <end position="984"/>
    </location>
</feature>
<evidence type="ECO:0000256" key="14">
    <source>
        <dbReference type="SAM" id="SignalP"/>
    </source>
</evidence>
<keyword evidence="4 13" id="KW-0812">Transmembrane</keyword>
<dbReference type="EnsemblPlants" id="Pp3c3_15220V3.1">
    <property type="protein sequence ID" value="Pp3c3_15220V3.1"/>
    <property type="gene ID" value="Pp3c3_15220"/>
</dbReference>
<dbReference type="OrthoDB" id="1394818at2759"/>
<gene>
    <name evidence="17" type="primary">LOC112280591</name>
    <name evidence="16" type="ORF">PHYPA_004457</name>
</gene>
<evidence type="ECO:0000256" key="7">
    <source>
        <dbReference type="ARBA" id="ARBA00022741"/>
    </source>
</evidence>
<dbReference type="SMART" id="SM00369">
    <property type="entry name" value="LRR_TYP"/>
    <property type="match status" value="6"/>
</dbReference>
<feature type="signal peptide" evidence="14">
    <location>
        <begin position="1"/>
        <end position="26"/>
    </location>
</feature>
<dbReference type="Gramene" id="Pp3c3_15220V3.3">
    <property type="protein sequence ID" value="Pp3c3_15220V3.3"/>
    <property type="gene ID" value="Pp3c3_15220"/>
</dbReference>
<dbReference type="InterPro" id="IPR001245">
    <property type="entry name" value="Ser-Thr/Tyr_kinase_cat_dom"/>
</dbReference>
<dbReference type="InterPro" id="IPR032675">
    <property type="entry name" value="LRR_dom_sf"/>
</dbReference>
<dbReference type="PROSITE" id="PS51450">
    <property type="entry name" value="LRR"/>
    <property type="match status" value="2"/>
</dbReference>
<feature type="transmembrane region" description="Helical" evidence="13">
    <location>
        <begin position="592"/>
        <end position="614"/>
    </location>
</feature>
<accession>A0A2K1KUK1</accession>
<protein>
    <recommendedName>
        <fullName evidence="15">Protein kinase domain-containing protein</fullName>
    </recommendedName>
</protein>
<dbReference type="PaxDb" id="3218-PP1S25_189V6.1"/>
<sequence length="984" mass="107896">MTGPTGKIVTLLLVVLILLNHGTASAQTLREDEENLIAFLRNVLPDYSLVFNSSVPTCQWEGLTCIGLGAQQRIYTLNLGGLSLNGSIPNNTLGALTALTVLELSNNFLSGSIPYDIFNLRNLMHLGLANNRLTGILPQWINLYQLLKLDLSENLLSGALPNSLGNLRSLNVLDLHGNNFTGPMPMLNNTRFLRYLDLSSNGITGNVPYQIFFSLSQELAQLNLSSNLLTGPILPEFNWLWQIRVLDLSNNGFEGEIPDLSNLGQLRQFNVASNNLHGMLPVSITKIPYLRSLSVAKNRLWGPLPPLPWGTSSEKIRFIDCSHNFFSGPIPNGLLASENLAVVRLTRNWFSGPIPGNFTTLLEELDLSWNNFTGNIPETLANLPLLTKLDLSANRLNGSIPMGLVKKTSLQHLSLAANEFEEGSLPDLSHAGSLVYLNLSSCNRNGSIPDSVGELQSLVHLDLSHNHVTGPIPENLSLTTNITTLDFSYNNLNGQIPPALGSLNLSSLDLSFNNLTGEVPNQWIKFANTSFTGNSFLCGIVNRPCPVGDTSTAPSALPLPNPSPDPALPPLIDHPPIVRGKGHTRKDMEAGAVLGIVIGLCLAFCALLSTYMLFHKKRKRFKKKPRKDNSSYLTGPLTFESDPCGWACQVPQPASIPVIMFEKPLLNLTFADLLQATSKFHNDSQIADGRYGPTFKGTLQGGFKIVVKVLRDCGPANELEKAAQLEALGKIRHENLVSLVGYCLVGGERLLVYEFMENADVHQRLHDSPDTHHPENWTKEKWEDAPERFIVPEELAWPIRHRIAVGVARALAFLHHGSVPSVVHRDVTTANIMLDSQYEPHLADCGLADLVESGKHCDSGPLMGGSPGYIPPEYTQTWKATSRGDVFSFGVVLLELVTGKPPTGQYFHESYGGNLVGWVRTLIREKQGYKCLDPKLLATGVESEMLETLRIGYLCTAELPVKRPTMQQVVGLLKDIHVDVVTCI</sequence>
<dbReference type="Pfam" id="PF13855">
    <property type="entry name" value="LRR_8"/>
    <property type="match status" value="1"/>
</dbReference>
<keyword evidence="2" id="KW-0433">Leucine-rich repeat</keyword>
<dbReference type="InterPro" id="IPR000719">
    <property type="entry name" value="Prot_kinase_dom"/>
</dbReference>
<keyword evidence="8" id="KW-0067">ATP-binding</keyword>
<keyword evidence="18" id="KW-1185">Reference proteome</keyword>
<evidence type="ECO:0000313" key="18">
    <source>
        <dbReference type="Proteomes" id="UP000006727"/>
    </source>
</evidence>
<keyword evidence="6" id="KW-0677">Repeat</keyword>
<dbReference type="RefSeq" id="XP_024372002.1">
    <property type="nucleotide sequence ID" value="XM_024516234.2"/>
</dbReference>
<dbReference type="SUPFAM" id="SSF56112">
    <property type="entry name" value="Protein kinase-like (PK-like)"/>
    <property type="match status" value="1"/>
</dbReference>
<evidence type="ECO:0000256" key="11">
    <source>
        <dbReference type="ARBA" id="ARBA00023170"/>
    </source>
</evidence>
<evidence type="ECO:0000256" key="3">
    <source>
        <dbReference type="ARBA" id="ARBA00022679"/>
    </source>
</evidence>
<dbReference type="PROSITE" id="PS00109">
    <property type="entry name" value="PROTEIN_KINASE_TYR"/>
    <property type="match status" value="1"/>
</dbReference>
<proteinExistence type="predicted"/>
<dbReference type="PANTHER" id="PTHR48006">
    <property type="entry name" value="LEUCINE-RICH REPEAT-CONTAINING PROTEIN DDB_G0281931-RELATED"/>
    <property type="match status" value="1"/>
</dbReference>
<dbReference type="Pfam" id="PF00560">
    <property type="entry name" value="LRR_1"/>
    <property type="match status" value="8"/>
</dbReference>
<evidence type="ECO:0000256" key="6">
    <source>
        <dbReference type="ARBA" id="ARBA00022737"/>
    </source>
</evidence>
<evidence type="ECO:0000256" key="1">
    <source>
        <dbReference type="ARBA" id="ARBA00004479"/>
    </source>
</evidence>